<evidence type="ECO:0000313" key="1">
    <source>
        <dbReference type="EMBL" id="MDQ0176263.1"/>
    </source>
</evidence>
<proteinExistence type="predicted"/>
<comment type="caution">
    <text evidence="1">The sequence shown here is derived from an EMBL/GenBank/DDBJ whole genome shotgun (WGS) entry which is preliminary data.</text>
</comment>
<organism evidence="1 2">
    <name type="scientific">Bacillus chungangensis</name>
    <dbReference type="NCBI Taxonomy" id="587633"/>
    <lineage>
        <taxon>Bacteria</taxon>
        <taxon>Bacillati</taxon>
        <taxon>Bacillota</taxon>
        <taxon>Bacilli</taxon>
        <taxon>Bacillales</taxon>
        <taxon>Bacillaceae</taxon>
        <taxon>Bacillus</taxon>
    </lineage>
</organism>
<dbReference type="Proteomes" id="UP001223586">
    <property type="component" value="Unassembled WGS sequence"/>
</dbReference>
<protein>
    <submittedName>
        <fullName evidence="1">Transposase/invertase (TIGR01784 family)</fullName>
    </submittedName>
</protein>
<reference evidence="1 2" key="1">
    <citation type="submission" date="2023-07" db="EMBL/GenBank/DDBJ databases">
        <title>Genomic Encyclopedia of Type Strains, Phase IV (KMG-IV): sequencing the most valuable type-strain genomes for metagenomic binning, comparative biology and taxonomic classification.</title>
        <authorList>
            <person name="Goeker M."/>
        </authorList>
    </citation>
    <scope>NUCLEOTIDE SEQUENCE [LARGE SCALE GENOMIC DNA]</scope>
    <source>
        <strain evidence="1 2">DSM 23837</strain>
    </source>
</reference>
<sequence length="70" mass="8349">MMYLDRNNLPPTFGHWMRVEREEGKGEGEFQTKKRLALKLLQEQFSEDYVAQLTELSLEEVKKLRESTMN</sequence>
<gene>
    <name evidence="1" type="ORF">J2S08_002100</name>
</gene>
<dbReference type="EMBL" id="JAUSTT010000011">
    <property type="protein sequence ID" value="MDQ0176263.1"/>
    <property type="molecule type" value="Genomic_DNA"/>
</dbReference>
<accession>A0ABT9WSI6</accession>
<keyword evidence="2" id="KW-1185">Reference proteome</keyword>
<name>A0ABT9WSI6_9BACI</name>
<evidence type="ECO:0000313" key="2">
    <source>
        <dbReference type="Proteomes" id="UP001223586"/>
    </source>
</evidence>
<dbReference type="RefSeq" id="WP_307229282.1">
    <property type="nucleotide sequence ID" value="NZ_JAUSTT010000011.1"/>
</dbReference>